<evidence type="ECO:0000256" key="1">
    <source>
        <dbReference type="SAM" id="MobiDB-lite"/>
    </source>
</evidence>
<dbReference type="AlphaFoldDB" id="A0A1B2EUX0"/>
<proteinExistence type="predicted"/>
<gene>
    <name evidence="2" type="ORF">BB934_36640</name>
</gene>
<organism evidence="2">
    <name type="scientific">Microvirga ossetica</name>
    <dbReference type="NCBI Taxonomy" id="1882682"/>
    <lineage>
        <taxon>Bacteria</taxon>
        <taxon>Pseudomonadati</taxon>
        <taxon>Pseudomonadota</taxon>
        <taxon>Alphaproteobacteria</taxon>
        <taxon>Hyphomicrobiales</taxon>
        <taxon>Methylobacteriaceae</taxon>
        <taxon>Microvirga</taxon>
    </lineage>
</organism>
<dbReference type="RefSeq" id="WP_099514741.1">
    <property type="nucleotide sequence ID" value="NZ_CP016618.1"/>
</dbReference>
<name>A0A1B2EUX0_9HYPH</name>
<keyword evidence="2" id="KW-0614">Plasmid</keyword>
<geneLocation type="plasmid" evidence="2">
    <name>unnamed3</name>
</geneLocation>
<accession>A0A1B2EUX0</accession>
<reference evidence="2" key="1">
    <citation type="submission" date="2016-07" db="EMBL/GenBank/DDBJ databases">
        <title>Microvirga ossetica sp. nov. a new species of rhizobia isolated from root nodules of the legume species Vicia alpestris Steven originated from North Ossetia region in the Caucasus.</title>
        <authorList>
            <person name="Safronova V.I."/>
            <person name="Kuznetsova I.G."/>
            <person name="Sazanova A.L."/>
            <person name="Belimov A."/>
            <person name="Andronov E."/>
            <person name="Osledkin Y.S."/>
            <person name="Onishchuk O.P."/>
            <person name="Kurchak O.N."/>
            <person name="Shaposhnikov A.I."/>
            <person name="Willems A."/>
            <person name="Tikhonovich I.A."/>
        </authorList>
    </citation>
    <scope>NUCLEOTIDE SEQUENCE [LARGE SCALE GENOMIC DNA]</scope>
    <source>
        <strain evidence="2">V5/3M</strain>
        <plasmid evidence="2">unnamed3</plasmid>
    </source>
</reference>
<evidence type="ECO:0000313" key="2">
    <source>
        <dbReference type="EMBL" id="ANY83760.1"/>
    </source>
</evidence>
<dbReference type="EMBL" id="CP016618">
    <property type="protein sequence ID" value="ANY83760.1"/>
    <property type="molecule type" value="Genomic_DNA"/>
</dbReference>
<protein>
    <submittedName>
        <fullName evidence="2">Uncharacterized protein</fullName>
    </submittedName>
</protein>
<feature type="region of interest" description="Disordered" evidence="1">
    <location>
        <begin position="63"/>
        <end position="82"/>
    </location>
</feature>
<sequence>MATIISAQIDTVVIEHRVGHRTEYFSNNGIFWIRDTLDGRVLEISIKEFLAVPIAAYIRHMEADQSTTPGQERTRGLGAGSA</sequence>
<dbReference type="KEGG" id="moc:BB934_36640"/>